<dbReference type="AlphaFoldDB" id="A0A517Z360"/>
<feature type="transmembrane region" description="Helical" evidence="1">
    <location>
        <begin position="66"/>
        <end position="86"/>
    </location>
</feature>
<feature type="transmembrane region" description="Helical" evidence="1">
    <location>
        <begin position="128"/>
        <end position="149"/>
    </location>
</feature>
<dbReference type="RefSeq" id="WP_145367496.1">
    <property type="nucleotide sequence ID" value="NZ_CP036275.1"/>
</dbReference>
<feature type="transmembrane region" description="Helical" evidence="1">
    <location>
        <begin position="286"/>
        <end position="304"/>
    </location>
</feature>
<dbReference type="OrthoDB" id="9810382at2"/>
<dbReference type="EMBL" id="CP036275">
    <property type="protein sequence ID" value="QDU36876.1"/>
    <property type="molecule type" value="Genomic_DNA"/>
</dbReference>
<feature type="transmembrane region" description="Helical" evidence="1">
    <location>
        <begin position="220"/>
        <end position="241"/>
    </location>
</feature>
<feature type="transmembrane region" description="Helical" evidence="1">
    <location>
        <begin position="98"/>
        <end position="116"/>
    </location>
</feature>
<protein>
    <submittedName>
        <fullName evidence="2">Uncharacterized protein</fullName>
    </submittedName>
</protein>
<organism evidence="2 3">
    <name type="scientific">Maioricimonas rarisocia</name>
    <dbReference type="NCBI Taxonomy" id="2528026"/>
    <lineage>
        <taxon>Bacteria</taxon>
        <taxon>Pseudomonadati</taxon>
        <taxon>Planctomycetota</taxon>
        <taxon>Planctomycetia</taxon>
        <taxon>Planctomycetales</taxon>
        <taxon>Planctomycetaceae</taxon>
        <taxon>Maioricimonas</taxon>
    </lineage>
</organism>
<accession>A0A517Z360</accession>
<evidence type="ECO:0000256" key="1">
    <source>
        <dbReference type="SAM" id="Phobius"/>
    </source>
</evidence>
<keyword evidence="1" id="KW-0812">Transmembrane</keyword>
<sequence length="369" mass="41380">MNLPFPFGFPWPTAFYLTTYVLTFVSHVVFMHYVIAGTCYLVTVAVRNRPEDPDRRAALLRDWMPLMLSGVITAGVAPLLFIQILYRNSFYTANLLLFHRWMAIVPALIVGFYLLYLLKSPLATRRGMWLRVTITIGAFACFFFTGWSWTENHLLSLQSTELWAEHYAQGRMQFWPVQLIPRMAAWFSAAFPTLAVWLAWQIRLTPTPTEENHRSVINRLALTAWVGMGVGVIAGALLLIIDPPAVRSAVLSPFGLPWLIGGAVGLAVQSTGWWRLRSLERLDRTWLTITTAGVGLTILSGAVVREVMRIARIDIDALYRAHADAAGRGGLFVFLFFFVLNIGIIAYCIRLVSRKAIPNMSPGDTKGSS</sequence>
<gene>
    <name evidence="2" type="ORF">Mal4_11770</name>
</gene>
<proteinExistence type="predicted"/>
<dbReference type="Proteomes" id="UP000320496">
    <property type="component" value="Chromosome"/>
</dbReference>
<evidence type="ECO:0000313" key="2">
    <source>
        <dbReference type="EMBL" id="QDU36876.1"/>
    </source>
</evidence>
<reference evidence="2 3" key="1">
    <citation type="submission" date="2019-02" db="EMBL/GenBank/DDBJ databases">
        <title>Deep-cultivation of Planctomycetes and their phenomic and genomic characterization uncovers novel biology.</title>
        <authorList>
            <person name="Wiegand S."/>
            <person name="Jogler M."/>
            <person name="Boedeker C."/>
            <person name="Pinto D."/>
            <person name="Vollmers J."/>
            <person name="Rivas-Marin E."/>
            <person name="Kohn T."/>
            <person name="Peeters S.H."/>
            <person name="Heuer A."/>
            <person name="Rast P."/>
            <person name="Oberbeckmann S."/>
            <person name="Bunk B."/>
            <person name="Jeske O."/>
            <person name="Meyerdierks A."/>
            <person name="Storesund J.E."/>
            <person name="Kallscheuer N."/>
            <person name="Luecker S."/>
            <person name="Lage O.M."/>
            <person name="Pohl T."/>
            <person name="Merkel B.J."/>
            <person name="Hornburger P."/>
            <person name="Mueller R.-W."/>
            <person name="Bruemmer F."/>
            <person name="Labrenz M."/>
            <person name="Spormann A.M."/>
            <person name="Op den Camp H."/>
            <person name="Overmann J."/>
            <person name="Amann R."/>
            <person name="Jetten M.S.M."/>
            <person name="Mascher T."/>
            <person name="Medema M.H."/>
            <person name="Devos D.P."/>
            <person name="Kaster A.-K."/>
            <person name="Ovreas L."/>
            <person name="Rohde M."/>
            <person name="Galperin M.Y."/>
            <person name="Jogler C."/>
        </authorList>
    </citation>
    <scope>NUCLEOTIDE SEQUENCE [LARGE SCALE GENOMIC DNA]</scope>
    <source>
        <strain evidence="2 3">Mal4</strain>
    </source>
</reference>
<evidence type="ECO:0000313" key="3">
    <source>
        <dbReference type="Proteomes" id="UP000320496"/>
    </source>
</evidence>
<name>A0A517Z360_9PLAN</name>
<keyword evidence="3" id="KW-1185">Reference proteome</keyword>
<feature type="transmembrane region" description="Helical" evidence="1">
    <location>
        <begin position="20"/>
        <end position="46"/>
    </location>
</feature>
<dbReference type="KEGG" id="mri:Mal4_11770"/>
<feature type="transmembrane region" description="Helical" evidence="1">
    <location>
        <begin position="256"/>
        <end position="274"/>
    </location>
</feature>
<keyword evidence="1" id="KW-0472">Membrane</keyword>
<keyword evidence="1" id="KW-1133">Transmembrane helix</keyword>
<feature type="transmembrane region" description="Helical" evidence="1">
    <location>
        <begin position="331"/>
        <end position="352"/>
    </location>
</feature>
<feature type="transmembrane region" description="Helical" evidence="1">
    <location>
        <begin position="179"/>
        <end position="200"/>
    </location>
</feature>